<comment type="caution">
    <text evidence="6">The sequence shown here is derived from an EMBL/GenBank/DDBJ whole genome shotgun (WGS) entry which is preliminary data.</text>
</comment>
<evidence type="ECO:0000259" key="4">
    <source>
        <dbReference type="Pfam" id="PF02892"/>
    </source>
</evidence>
<accession>A0ABQ7TTC4</accession>
<dbReference type="Pfam" id="PF02892">
    <property type="entry name" value="zf-BED"/>
    <property type="match status" value="1"/>
</dbReference>
<keyword evidence="7" id="KW-1185">Reference proteome</keyword>
<feature type="domain" description="DUF659" evidence="5">
    <location>
        <begin position="173"/>
        <end position="294"/>
    </location>
</feature>
<dbReference type="InterPro" id="IPR007021">
    <property type="entry name" value="DUF659"/>
</dbReference>
<keyword evidence="2" id="KW-0863">Zinc-finger</keyword>
<dbReference type="InterPro" id="IPR003656">
    <property type="entry name" value="Znf_BED"/>
</dbReference>
<evidence type="ECO:0000256" key="1">
    <source>
        <dbReference type="ARBA" id="ARBA00022723"/>
    </source>
</evidence>
<feature type="domain" description="BED-type" evidence="4">
    <location>
        <begin position="16"/>
        <end position="44"/>
    </location>
</feature>
<evidence type="ECO:0000313" key="6">
    <source>
        <dbReference type="EMBL" id="KAH0737386.1"/>
    </source>
</evidence>
<keyword evidence="3" id="KW-0862">Zinc</keyword>
<dbReference type="EMBL" id="JAIVGD010000028">
    <property type="protein sequence ID" value="KAH0737386.1"/>
    <property type="molecule type" value="Genomic_DNA"/>
</dbReference>
<name>A0ABQ7TTC4_SOLTU</name>
<evidence type="ECO:0008006" key="8">
    <source>
        <dbReference type="Google" id="ProtNLM"/>
    </source>
</evidence>
<dbReference type="PANTHER" id="PTHR32166:SF63">
    <property type="entry name" value="HAT TRANSPOSON SUPERFAMILY PROTEIN"/>
    <property type="match status" value="1"/>
</dbReference>
<dbReference type="Proteomes" id="UP000826656">
    <property type="component" value="Unassembled WGS sequence"/>
</dbReference>
<evidence type="ECO:0000256" key="2">
    <source>
        <dbReference type="ARBA" id="ARBA00022771"/>
    </source>
</evidence>
<reference evidence="6 7" key="1">
    <citation type="journal article" date="2021" name="bioRxiv">
        <title>Chromosome-scale and haplotype-resolved genome assembly of a tetraploid potato cultivar.</title>
        <authorList>
            <person name="Sun H."/>
            <person name="Jiao W.-B."/>
            <person name="Krause K."/>
            <person name="Campoy J.A."/>
            <person name="Goel M."/>
            <person name="Folz-Donahue K."/>
            <person name="Kukat C."/>
            <person name="Huettel B."/>
            <person name="Schneeberger K."/>
        </authorList>
    </citation>
    <scope>NUCLEOTIDE SEQUENCE [LARGE SCALE GENOMIC DNA]</scope>
    <source>
        <strain evidence="6">SolTubOtavaFocal</strain>
        <tissue evidence="6">Leaves</tissue>
    </source>
</reference>
<evidence type="ECO:0000313" key="7">
    <source>
        <dbReference type="Proteomes" id="UP000826656"/>
    </source>
</evidence>
<evidence type="ECO:0000256" key="3">
    <source>
        <dbReference type="ARBA" id="ARBA00022833"/>
    </source>
</evidence>
<keyword evidence="1" id="KW-0479">Metal-binding</keyword>
<protein>
    <recommendedName>
        <fullName evidence="8">DUF659 domain-containing protein</fullName>
    </recommendedName>
</protein>
<proteinExistence type="predicted"/>
<evidence type="ECO:0000259" key="5">
    <source>
        <dbReference type="Pfam" id="PF04937"/>
    </source>
</evidence>
<dbReference type="PANTHER" id="PTHR32166">
    <property type="entry name" value="OSJNBA0013A04.12 PROTEIN"/>
    <property type="match status" value="1"/>
</dbReference>
<dbReference type="Pfam" id="PF04937">
    <property type="entry name" value="DUF659"/>
    <property type="match status" value="1"/>
</dbReference>
<organism evidence="6 7">
    <name type="scientific">Solanum tuberosum</name>
    <name type="common">Potato</name>
    <dbReference type="NCBI Taxonomy" id="4113"/>
    <lineage>
        <taxon>Eukaryota</taxon>
        <taxon>Viridiplantae</taxon>
        <taxon>Streptophyta</taxon>
        <taxon>Embryophyta</taxon>
        <taxon>Tracheophyta</taxon>
        <taxon>Spermatophyta</taxon>
        <taxon>Magnoliopsida</taxon>
        <taxon>eudicotyledons</taxon>
        <taxon>Gunneridae</taxon>
        <taxon>Pentapetalae</taxon>
        <taxon>asterids</taxon>
        <taxon>lamiids</taxon>
        <taxon>Solanales</taxon>
        <taxon>Solanaceae</taxon>
        <taxon>Solanoideae</taxon>
        <taxon>Solaneae</taxon>
        <taxon>Solanum</taxon>
    </lineage>
</organism>
<sequence length="295" mass="33059">MGEMAQDKIDVRQHGVELDQKKKKIKCNYCSKVVSGFTRLKYHLGGIRGNVIPCLNAPTLVKVALKAEVLEKKNVNLSKEDEQLNHTNLPLKRNLCPRDGDITQSSESANKRHNGMNSKVAGNCGVDSSSQEISKSIGRFFYEAGIDFDAIRSPSFQRMMKATLRPGQTIKFPSCHELKGWILEDAVKETRQYVMEIRSSWAGTGCSVLLDGWVDSNGRNLINILVYCPRGTIYLRSSDISSFNDNVDAMLLFYEEVLEEVGVETVVQIVAYSTSACMMEAGKKLIEKHKTVLWQ</sequence>
<gene>
    <name evidence="6" type="ORF">KY290_036091</name>
</gene>